<dbReference type="SUPFAM" id="SSF53955">
    <property type="entry name" value="Lysozyme-like"/>
    <property type="match status" value="1"/>
</dbReference>
<dbReference type="Proteomes" id="UP001595840">
    <property type="component" value="Unassembled WGS sequence"/>
</dbReference>
<dbReference type="PROSITE" id="PS51257">
    <property type="entry name" value="PROKAR_LIPOPROTEIN"/>
    <property type="match status" value="1"/>
</dbReference>
<evidence type="ECO:0000256" key="1">
    <source>
        <dbReference type="ARBA" id="ARBA00007734"/>
    </source>
</evidence>
<feature type="region of interest" description="Disordered" evidence="2">
    <location>
        <begin position="392"/>
        <end position="411"/>
    </location>
</feature>
<accession>A0ABV8V4G5</accession>
<evidence type="ECO:0000259" key="4">
    <source>
        <dbReference type="PROSITE" id="PS51782"/>
    </source>
</evidence>
<dbReference type="CDD" id="cd00118">
    <property type="entry name" value="LysM"/>
    <property type="match status" value="3"/>
</dbReference>
<dbReference type="InterPro" id="IPR000189">
    <property type="entry name" value="Transglyc_AS"/>
</dbReference>
<dbReference type="InterPro" id="IPR036779">
    <property type="entry name" value="LysM_dom_sf"/>
</dbReference>
<dbReference type="PANTHER" id="PTHR33734">
    <property type="entry name" value="LYSM DOMAIN-CONTAINING GPI-ANCHORED PROTEIN 2"/>
    <property type="match status" value="1"/>
</dbReference>
<dbReference type="Pfam" id="PF01476">
    <property type="entry name" value="LysM"/>
    <property type="match status" value="3"/>
</dbReference>
<dbReference type="InterPro" id="IPR018392">
    <property type="entry name" value="LysM"/>
</dbReference>
<dbReference type="InterPro" id="IPR008258">
    <property type="entry name" value="Transglycosylase_SLT_dom_1"/>
</dbReference>
<feature type="compositionally biased region" description="Polar residues" evidence="2">
    <location>
        <begin position="400"/>
        <end position="411"/>
    </location>
</feature>
<dbReference type="InterPro" id="IPR023346">
    <property type="entry name" value="Lysozyme-like_dom_sf"/>
</dbReference>
<reference evidence="6" key="1">
    <citation type="journal article" date="2019" name="Int. J. Syst. Evol. Microbiol.">
        <title>The Global Catalogue of Microorganisms (GCM) 10K type strain sequencing project: providing services to taxonomists for standard genome sequencing and annotation.</title>
        <authorList>
            <consortium name="The Broad Institute Genomics Platform"/>
            <consortium name="The Broad Institute Genome Sequencing Center for Infectious Disease"/>
            <person name="Wu L."/>
            <person name="Ma J."/>
        </authorList>
    </citation>
    <scope>NUCLEOTIDE SEQUENCE [LARGE SCALE GENOMIC DNA]</scope>
    <source>
        <strain evidence="6">CECT 8570</strain>
    </source>
</reference>
<dbReference type="SUPFAM" id="SSF54106">
    <property type="entry name" value="LysM domain"/>
    <property type="match status" value="3"/>
</dbReference>
<dbReference type="Gene3D" id="3.10.350.10">
    <property type="entry name" value="LysM domain"/>
    <property type="match status" value="3"/>
</dbReference>
<name>A0ABV8V4G5_9GAMM</name>
<feature type="chain" id="PRO_5046006154" evidence="3">
    <location>
        <begin position="20"/>
        <end position="530"/>
    </location>
</feature>
<proteinExistence type="inferred from homology"/>
<dbReference type="CDD" id="cd16894">
    <property type="entry name" value="MltD-like"/>
    <property type="match status" value="1"/>
</dbReference>
<comment type="caution">
    <text evidence="5">The sequence shown here is derived from an EMBL/GenBank/DDBJ whole genome shotgun (WGS) entry which is preliminary data.</text>
</comment>
<protein>
    <submittedName>
        <fullName evidence="5">LysM peptidoglycan-binding domain-containing protein</fullName>
    </submittedName>
</protein>
<dbReference type="PROSITE" id="PS00922">
    <property type="entry name" value="TRANSGLYCOSYLASE"/>
    <property type="match status" value="1"/>
</dbReference>
<evidence type="ECO:0000313" key="6">
    <source>
        <dbReference type="Proteomes" id="UP001595840"/>
    </source>
</evidence>
<dbReference type="EMBL" id="JBHSCX010000004">
    <property type="protein sequence ID" value="MFC4361797.1"/>
    <property type="molecule type" value="Genomic_DNA"/>
</dbReference>
<gene>
    <name evidence="5" type="ORF">ACFOX3_05750</name>
</gene>
<comment type="similarity">
    <text evidence="1">Belongs to the transglycosylase Slt family.</text>
</comment>
<feature type="domain" description="LysM" evidence="4">
    <location>
        <begin position="478"/>
        <end position="522"/>
    </location>
</feature>
<feature type="domain" description="LysM" evidence="4">
    <location>
        <begin position="334"/>
        <end position="377"/>
    </location>
</feature>
<evidence type="ECO:0000256" key="2">
    <source>
        <dbReference type="SAM" id="MobiDB-lite"/>
    </source>
</evidence>
<dbReference type="Pfam" id="PF01464">
    <property type="entry name" value="SLT"/>
    <property type="match status" value="1"/>
</dbReference>
<dbReference type="RefSeq" id="WP_290263793.1">
    <property type="nucleotide sequence ID" value="NZ_JAUFQG010000006.1"/>
</dbReference>
<dbReference type="SMART" id="SM00257">
    <property type="entry name" value="LysM"/>
    <property type="match status" value="3"/>
</dbReference>
<evidence type="ECO:0000313" key="5">
    <source>
        <dbReference type="EMBL" id="MFC4361797.1"/>
    </source>
</evidence>
<feature type="domain" description="LysM" evidence="4">
    <location>
        <begin position="411"/>
        <end position="455"/>
    </location>
</feature>
<keyword evidence="6" id="KW-1185">Reference proteome</keyword>
<evidence type="ECO:0000256" key="3">
    <source>
        <dbReference type="SAM" id="SignalP"/>
    </source>
</evidence>
<dbReference type="PANTHER" id="PTHR33734:SF22">
    <property type="entry name" value="MEMBRANE-BOUND LYTIC MUREIN TRANSGLYCOSYLASE D"/>
    <property type="match status" value="1"/>
</dbReference>
<dbReference type="PROSITE" id="PS51782">
    <property type="entry name" value="LYSM"/>
    <property type="match status" value="3"/>
</dbReference>
<organism evidence="5 6">
    <name type="scientific">Simiduia curdlanivorans</name>
    <dbReference type="NCBI Taxonomy" id="1492769"/>
    <lineage>
        <taxon>Bacteria</taxon>
        <taxon>Pseudomonadati</taxon>
        <taxon>Pseudomonadota</taxon>
        <taxon>Gammaproteobacteria</taxon>
        <taxon>Cellvibrionales</taxon>
        <taxon>Cellvibrionaceae</taxon>
        <taxon>Simiduia</taxon>
    </lineage>
</organism>
<sequence length="530" mass="59673">MNFKLKPLALALAASSLFIGCTQITTPKTPAEKELAAVNPDVFCPVDELAWQEFAPSADTNLWDRVRDGFQIPSVHNERVDTYISWYSRNDNYMKRVSERANRYLYHIVEQLDANDLPLELALLPIVESAFDPFAYSHGRASGIWQFIPGTGKHYGLKQNYWYDGRRDIEASTEAAIRYLSNLNRQFDGDWLLALAAYNTGGGNVRKAIKRNKAKGKPTDFWSLKLPRETSAYVPQLLALAELVRNPDEYGLTLTDIPNNPYFERIDLDSQMDLAQAAELAGMELKDFYHLNAGYNRWATDPDGPFHFLVPVEQAEGFLENLDALPEQERISWKSYKVKSGDSLNLIAKRHHTSVSALKSANNLSSNLIRQNQTLIIPVASQPVESYAYSHEQRVKAKQNKSSGKAGTSKSNYVVQSGDSLWKIASIHRVSVSEIARWNGMAPRDPIKPGQKLVIWSKVATNNTSYASNNSNGVIRKVNYQVRNGDSLARIAGKFNLTVNDILKWNTMNAKSYIHPGQRITLFVDVTRVN</sequence>
<dbReference type="Gene3D" id="1.10.530.10">
    <property type="match status" value="1"/>
</dbReference>
<keyword evidence="3" id="KW-0732">Signal</keyword>
<feature type="signal peptide" evidence="3">
    <location>
        <begin position="1"/>
        <end position="19"/>
    </location>
</feature>